<dbReference type="GO" id="GO:0009360">
    <property type="term" value="C:DNA polymerase III complex"/>
    <property type="evidence" value="ECO:0007669"/>
    <property type="project" value="TreeGrafter"/>
</dbReference>
<gene>
    <name evidence="4" type="ORF">PS2015_1514</name>
</gene>
<dbReference type="SUPFAM" id="SSF52540">
    <property type="entry name" value="P-loop containing nucleoside triphosphate hydrolases"/>
    <property type="match status" value="1"/>
</dbReference>
<dbReference type="NCBIfam" id="TIGR00678">
    <property type="entry name" value="holB"/>
    <property type="match status" value="1"/>
</dbReference>
<organism evidence="4 5">
    <name type="scientific">Pseudohongiella spirulinae</name>
    <dbReference type="NCBI Taxonomy" id="1249552"/>
    <lineage>
        <taxon>Bacteria</taxon>
        <taxon>Pseudomonadati</taxon>
        <taxon>Pseudomonadota</taxon>
        <taxon>Gammaproteobacteria</taxon>
        <taxon>Pseudomonadales</taxon>
        <taxon>Pseudohongiellaceae</taxon>
        <taxon>Pseudohongiella</taxon>
    </lineage>
</organism>
<evidence type="ECO:0000256" key="1">
    <source>
        <dbReference type="ARBA" id="ARBA00012417"/>
    </source>
</evidence>
<dbReference type="GO" id="GO:0008408">
    <property type="term" value="F:3'-5' exonuclease activity"/>
    <property type="evidence" value="ECO:0007669"/>
    <property type="project" value="InterPro"/>
</dbReference>
<dbReference type="Proteomes" id="UP000065641">
    <property type="component" value="Chromosome"/>
</dbReference>
<dbReference type="EMBL" id="CP013189">
    <property type="protein sequence ID" value="ALO46171.1"/>
    <property type="molecule type" value="Genomic_DNA"/>
</dbReference>
<dbReference type="PANTHER" id="PTHR11669:SF8">
    <property type="entry name" value="DNA POLYMERASE III SUBUNIT DELTA"/>
    <property type="match status" value="1"/>
</dbReference>
<proteinExistence type="predicted"/>
<protein>
    <recommendedName>
        <fullName evidence="1">DNA-directed DNA polymerase</fullName>
        <ecNumber evidence="1">2.7.7.7</ecNumber>
    </recommendedName>
</protein>
<keyword evidence="5" id="KW-1185">Reference proteome</keyword>
<reference evidence="4 5" key="1">
    <citation type="submission" date="2015-11" db="EMBL/GenBank/DDBJ databases">
        <authorList>
            <person name="Zhang Y."/>
            <person name="Guo Z."/>
        </authorList>
    </citation>
    <scope>NUCLEOTIDE SEQUENCE [LARGE SCALE GENOMIC DNA]</scope>
    <source>
        <strain evidence="4 5">KCTC 32221</strain>
    </source>
</reference>
<evidence type="ECO:0000256" key="3">
    <source>
        <dbReference type="ARBA" id="ARBA00049244"/>
    </source>
</evidence>
<dbReference type="RefSeq" id="WP_058021635.1">
    <property type="nucleotide sequence ID" value="NZ_CP013189.1"/>
</dbReference>
<comment type="catalytic activity">
    <reaction evidence="3">
        <text>DNA(n) + a 2'-deoxyribonucleoside 5'-triphosphate = DNA(n+1) + diphosphate</text>
        <dbReference type="Rhea" id="RHEA:22508"/>
        <dbReference type="Rhea" id="RHEA-COMP:17339"/>
        <dbReference type="Rhea" id="RHEA-COMP:17340"/>
        <dbReference type="ChEBI" id="CHEBI:33019"/>
        <dbReference type="ChEBI" id="CHEBI:61560"/>
        <dbReference type="ChEBI" id="CHEBI:173112"/>
        <dbReference type="EC" id="2.7.7.7"/>
    </reaction>
</comment>
<dbReference type="Pfam" id="PF13177">
    <property type="entry name" value="DNA_pol3_delta2"/>
    <property type="match status" value="1"/>
</dbReference>
<name>A0A0S2KCY8_9GAMM</name>
<dbReference type="GO" id="GO:0006261">
    <property type="term" value="P:DNA-templated DNA replication"/>
    <property type="evidence" value="ECO:0007669"/>
    <property type="project" value="TreeGrafter"/>
</dbReference>
<dbReference type="KEGG" id="pspi:PS2015_1514"/>
<dbReference type="Gene3D" id="3.40.50.300">
    <property type="entry name" value="P-loop containing nucleotide triphosphate hydrolases"/>
    <property type="match status" value="1"/>
</dbReference>
<sequence>MPAQQPCEWQQPSWRQLIMQVRSNRLAHAYLITGLKGSGRHQFVTALCAYMLCEHTTSSRDTACGECRQCLLNASDQHPDILWVSPEEGSQAIKIDQIRQLTGHVQQTSSQTGAYKIVVINPVAALAPAAANALLKSLEEPPGKTLFLLVSESGDHVLPTVRSRCQPLPLPPPDLQQSLNWLSQQSASDSQLLRSAAQLAPRQPFYALDLLEQGIPQWRVLLHEQLSALHRGDISVTEVARFCEKQDFRHAIHTLEDLCLERLRELSRQRQDPAIKTNMQQLLTLHREITSVYQQFSSTANVNQLLGFEYLLGRWLGFRSAFS</sequence>
<evidence type="ECO:0000313" key="5">
    <source>
        <dbReference type="Proteomes" id="UP000065641"/>
    </source>
</evidence>
<dbReference type="PANTHER" id="PTHR11669">
    <property type="entry name" value="REPLICATION FACTOR C / DNA POLYMERASE III GAMMA-TAU SUBUNIT"/>
    <property type="match status" value="1"/>
</dbReference>
<dbReference type="InterPro" id="IPR004622">
    <property type="entry name" value="DNA_pol_HolB"/>
</dbReference>
<accession>A0A0S2KCY8</accession>
<evidence type="ECO:0000313" key="4">
    <source>
        <dbReference type="EMBL" id="ALO46171.1"/>
    </source>
</evidence>
<dbReference type="InterPro" id="IPR027417">
    <property type="entry name" value="P-loop_NTPase"/>
</dbReference>
<evidence type="ECO:0000256" key="2">
    <source>
        <dbReference type="ARBA" id="ARBA00022932"/>
    </source>
</evidence>
<dbReference type="STRING" id="1249552.PS2015_1514"/>
<dbReference type="GO" id="GO:0003887">
    <property type="term" value="F:DNA-directed DNA polymerase activity"/>
    <property type="evidence" value="ECO:0007669"/>
    <property type="project" value="UniProtKB-KW"/>
</dbReference>
<dbReference type="InterPro" id="IPR050238">
    <property type="entry name" value="DNA_Rep/Repair_Clamp_Loader"/>
</dbReference>
<keyword evidence="2" id="KW-0808">Transferase</keyword>
<keyword evidence="2" id="KW-0548">Nucleotidyltransferase</keyword>
<dbReference type="AlphaFoldDB" id="A0A0S2KCY8"/>
<keyword evidence="2" id="KW-0239">DNA-directed DNA polymerase</keyword>
<dbReference type="EC" id="2.7.7.7" evidence="1"/>
<dbReference type="PATRIC" id="fig|1249552.3.peg.1518"/>